<proteinExistence type="predicted"/>
<organism evidence="2 3">
    <name type="scientific">Meridianimaribacter flavus</name>
    <dbReference type="NCBI Taxonomy" id="571115"/>
    <lineage>
        <taxon>Bacteria</taxon>
        <taxon>Pseudomonadati</taxon>
        <taxon>Bacteroidota</taxon>
        <taxon>Flavobacteriia</taxon>
        <taxon>Flavobacteriales</taxon>
        <taxon>Flavobacteriaceae</taxon>
        <taxon>Meridianimaribacter</taxon>
    </lineage>
</organism>
<dbReference type="PANTHER" id="PTHR33446:SF2">
    <property type="entry name" value="PROTEIN TONB"/>
    <property type="match status" value="1"/>
</dbReference>
<sequence length="334" mass="37922">MKPHYSISIPKPCHENWLKMTPNEKGRFCQSCSKTVVDFTNMTTDDIQDFIHANKHQRICGHIKQSQLDTINLKVSQSVFDQTLSFHKMFLLALLLAMGTTIFSCADEKGNTKKIESIELIDAKTDTIEKMGEIDKDIEHILDETLEKKSKKDTIKGIKPPPKPVLTGIVIEIDEHPKTDKTSSKTSKKDSTEITAPPFCPIPNVTGEIIEVEENIILGFIQVENPPEFKNTPKSLSVVEKRDYFNKKIGEFVNEIFKIPQGDLGLSGKQRIHVQFTIDEQGTTKDIKVRSPHPYFDKEATRVMKLLPQFIPAKQRDKNVASVYSLPIIFDIKD</sequence>
<dbReference type="RefSeq" id="WP_134200621.1">
    <property type="nucleotide sequence ID" value="NZ_SOQZ01000005.1"/>
</dbReference>
<evidence type="ECO:0000313" key="3">
    <source>
        <dbReference type="Proteomes" id="UP000294930"/>
    </source>
</evidence>
<comment type="caution">
    <text evidence="2">The sequence shown here is derived from an EMBL/GenBank/DDBJ whole genome shotgun (WGS) entry which is preliminary data.</text>
</comment>
<accession>A0ABY2G2T6</accession>
<keyword evidence="3" id="KW-1185">Reference proteome</keyword>
<dbReference type="EMBL" id="SOQZ01000005">
    <property type="protein sequence ID" value="TDY10599.1"/>
    <property type="molecule type" value="Genomic_DNA"/>
</dbReference>
<name>A0ABY2G2T6_9FLAO</name>
<evidence type="ECO:0000259" key="1">
    <source>
        <dbReference type="Pfam" id="PF03544"/>
    </source>
</evidence>
<dbReference type="Pfam" id="PF03544">
    <property type="entry name" value="TonB_C"/>
    <property type="match status" value="1"/>
</dbReference>
<feature type="domain" description="TonB C-terminal" evidence="1">
    <location>
        <begin position="272"/>
        <end position="332"/>
    </location>
</feature>
<dbReference type="SUPFAM" id="SSF74653">
    <property type="entry name" value="TolA/TonB C-terminal domain"/>
    <property type="match status" value="1"/>
</dbReference>
<evidence type="ECO:0000313" key="2">
    <source>
        <dbReference type="EMBL" id="TDY10599.1"/>
    </source>
</evidence>
<gene>
    <name evidence="2" type="ORF">A8975_2326</name>
</gene>
<dbReference type="Gene3D" id="3.30.1150.10">
    <property type="match status" value="1"/>
</dbReference>
<dbReference type="PANTHER" id="PTHR33446">
    <property type="entry name" value="PROTEIN TONB-RELATED"/>
    <property type="match status" value="1"/>
</dbReference>
<reference evidence="2 3" key="1">
    <citation type="submission" date="2019-03" db="EMBL/GenBank/DDBJ databases">
        <title>Genomic Encyclopedia of Type Strains, Phase III (KMG-III): the genomes of soil and plant-associated and newly described type strains.</title>
        <authorList>
            <person name="Whitman W."/>
        </authorList>
    </citation>
    <scope>NUCLEOTIDE SEQUENCE [LARGE SCALE GENOMIC DNA]</scope>
    <source>
        <strain evidence="2 3">CGMCC 1.10957</strain>
    </source>
</reference>
<dbReference type="InterPro" id="IPR037682">
    <property type="entry name" value="TonB_C"/>
</dbReference>
<dbReference type="Proteomes" id="UP000294930">
    <property type="component" value="Unassembled WGS sequence"/>
</dbReference>
<protein>
    <submittedName>
        <fullName evidence="2">TonB family protein</fullName>
    </submittedName>
</protein>
<dbReference type="InterPro" id="IPR051045">
    <property type="entry name" value="TonB-dependent_transducer"/>
</dbReference>